<dbReference type="EMBL" id="KI913980">
    <property type="protein sequence ID" value="ETV95491.1"/>
    <property type="molecule type" value="Genomic_DNA"/>
</dbReference>
<dbReference type="GeneID" id="20088011"/>
<sequence>MTDYVEEQMMEVEALESIYMDDFTKVQESPLSLKVRLIPDQTGGVNHVAMSLVFTMPAKYPDELPSVDIKLEKGLSEPQERDIRALVNQQMEDNTGIAMVYTVCEAVREYLIENNREGNDGSEYQEMLRRQEQRQKKDTIAAEAAQAVLEKEAESKGVSKPSSGTPVTVESFNAWKAAFDLEMATKSGAKIAVGAEKRLTGRQLWTTGAAKEATEADSEVQSIDGSAILDDDGDDIDDEDYVDEGDDDNDDNE</sequence>
<dbReference type="RefSeq" id="XP_008875684.1">
    <property type="nucleotide sequence ID" value="XM_008877462.1"/>
</dbReference>
<gene>
    <name evidence="3" type="ORF">H310_10961</name>
</gene>
<dbReference type="InterPro" id="IPR006575">
    <property type="entry name" value="RWD_dom"/>
</dbReference>
<dbReference type="GO" id="GO:0009893">
    <property type="term" value="P:positive regulation of metabolic process"/>
    <property type="evidence" value="ECO:0007669"/>
    <property type="project" value="UniProtKB-ARBA"/>
</dbReference>
<dbReference type="STRING" id="157072.A0A024TPE6"/>
<dbReference type="InterPro" id="IPR016135">
    <property type="entry name" value="UBQ-conjugating_enzyme/RWD"/>
</dbReference>
<dbReference type="FunFam" id="3.10.110.10:FF:000050">
    <property type="entry name" value="eIF-2-alpha kinase GCN2"/>
    <property type="match status" value="1"/>
</dbReference>
<dbReference type="Gene3D" id="3.10.110.10">
    <property type="entry name" value="Ubiquitin Conjugating Enzyme"/>
    <property type="match status" value="1"/>
</dbReference>
<feature type="compositionally biased region" description="Acidic residues" evidence="1">
    <location>
        <begin position="229"/>
        <end position="253"/>
    </location>
</feature>
<dbReference type="OrthoDB" id="277175at2759"/>
<dbReference type="PANTHER" id="PTHR12292">
    <property type="entry name" value="RWD DOMAIN-CONTAINING PROTEIN"/>
    <property type="match status" value="1"/>
</dbReference>
<organism evidence="3">
    <name type="scientific">Aphanomyces invadans</name>
    <dbReference type="NCBI Taxonomy" id="157072"/>
    <lineage>
        <taxon>Eukaryota</taxon>
        <taxon>Sar</taxon>
        <taxon>Stramenopiles</taxon>
        <taxon>Oomycota</taxon>
        <taxon>Saprolegniomycetes</taxon>
        <taxon>Saprolegniales</taxon>
        <taxon>Verrucalvaceae</taxon>
        <taxon>Aphanomyces</taxon>
    </lineage>
</organism>
<name>A0A024TPE6_9STRA</name>
<dbReference type="Pfam" id="PF05773">
    <property type="entry name" value="RWD"/>
    <property type="match status" value="1"/>
</dbReference>
<dbReference type="GO" id="GO:0033554">
    <property type="term" value="P:cellular response to stress"/>
    <property type="evidence" value="ECO:0007669"/>
    <property type="project" value="UniProtKB-ARBA"/>
</dbReference>
<evidence type="ECO:0000259" key="2">
    <source>
        <dbReference type="PROSITE" id="PS50908"/>
    </source>
</evidence>
<feature type="domain" description="RWD" evidence="2">
    <location>
        <begin position="10"/>
        <end position="114"/>
    </location>
</feature>
<dbReference type="InterPro" id="IPR040213">
    <property type="entry name" value="GIR2-like"/>
</dbReference>
<dbReference type="GO" id="GO:0051246">
    <property type="term" value="P:regulation of protein metabolic process"/>
    <property type="evidence" value="ECO:0007669"/>
    <property type="project" value="UniProtKB-ARBA"/>
</dbReference>
<dbReference type="CDD" id="cd23823">
    <property type="entry name" value="RWD_GCN2"/>
    <property type="match status" value="1"/>
</dbReference>
<dbReference type="SMART" id="SM00591">
    <property type="entry name" value="RWD"/>
    <property type="match status" value="1"/>
</dbReference>
<dbReference type="AlphaFoldDB" id="A0A024TPE6"/>
<proteinExistence type="predicted"/>
<dbReference type="eggNOG" id="KOG4018">
    <property type="taxonomic scope" value="Eukaryota"/>
</dbReference>
<protein>
    <recommendedName>
        <fullName evidence="2">RWD domain-containing protein</fullName>
    </recommendedName>
</protein>
<evidence type="ECO:0000256" key="1">
    <source>
        <dbReference type="SAM" id="MobiDB-lite"/>
    </source>
</evidence>
<feature type="region of interest" description="Disordered" evidence="1">
    <location>
        <begin position="210"/>
        <end position="253"/>
    </location>
</feature>
<dbReference type="PROSITE" id="PS50908">
    <property type="entry name" value="RWD"/>
    <property type="match status" value="1"/>
</dbReference>
<dbReference type="VEuPathDB" id="FungiDB:H310_10961"/>
<reference evidence="3" key="1">
    <citation type="submission" date="2013-12" db="EMBL/GenBank/DDBJ databases">
        <title>The Genome Sequence of Aphanomyces invadans NJM9701.</title>
        <authorList>
            <consortium name="The Broad Institute Genomics Platform"/>
            <person name="Russ C."/>
            <person name="Tyler B."/>
            <person name="van West P."/>
            <person name="Dieguez-Uribeondo J."/>
            <person name="Young S.K."/>
            <person name="Zeng Q."/>
            <person name="Gargeya S."/>
            <person name="Fitzgerald M."/>
            <person name="Abouelleil A."/>
            <person name="Alvarado L."/>
            <person name="Chapman S.B."/>
            <person name="Gainer-Dewar J."/>
            <person name="Goldberg J."/>
            <person name="Griggs A."/>
            <person name="Gujja S."/>
            <person name="Hansen M."/>
            <person name="Howarth C."/>
            <person name="Imamovic A."/>
            <person name="Ireland A."/>
            <person name="Larimer J."/>
            <person name="McCowan C."/>
            <person name="Murphy C."/>
            <person name="Pearson M."/>
            <person name="Poon T.W."/>
            <person name="Priest M."/>
            <person name="Roberts A."/>
            <person name="Saif S."/>
            <person name="Shea T."/>
            <person name="Sykes S."/>
            <person name="Wortman J."/>
            <person name="Nusbaum C."/>
            <person name="Birren B."/>
        </authorList>
    </citation>
    <scope>NUCLEOTIDE SEQUENCE [LARGE SCALE GENOMIC DNA]</scope>
    <source>
        <strain evidence="3">NJM9701</strain>
    </source>
</reference>
<accession>A0A024TPE6</accession>
<evidence type="ECO:0000313" key="3">
    <source>
        <dbReference type="EMBL" id="ETV95491.1"/>
    </source>
</evidence>
<dbReference type="GO" id="GO:0010468">
    <property type="term" value="P:regulation of gene expression"/>
    <property type="evidence" value="ECO:0007669"/>
    <property type="project" value="UniProtKB-ARBA"/>
</dbReference>
<dbReference type="SUPFAM" id="SSF54495">
    <property type="entry name" value="UBC-like"/>
    <property type="match status" value="1"/>
</dbReference>